<protein>
    <submittedName>
        <fullName evidence="1">Uncharacterized protein</fullName>
    </submittedName>
</protein>
<sequence>MSPYKLVFGKFCHFPVELENKAIWALKKLNLDCGVASNQRLNELIKLDEFQLKAYESSALNKVKMKTYYKQKIEKRAATLVDLVPYELDLPNELASVYHAFHVSLLMKCVGDLTSIVPLEGMGVKENISNEEVLVEILDWQVKNLRNKEVASVKVLWRNQLVEGATWEAEANMMARYPHLISSVPTQV</sequence>
<evidence type="ECO:0000313" key="2">
    <source>
        <dbReference type="Proteomes" id="UP001234989"/>
    </source>
</evidence>
<evidence type="ECO:0000313" key="1">
    <source>
        <dbReference type="EMBL" id="WMV32808.1"/>
    </source>
</evidence>
<name>A0AAF0R2B0_SOLVR</name>
<dbReference type="Proteomes" id="UP001234989">
    <property type="component" value="Chromosome 6"/>
</dbReference>
<dbReference type="PANTHER" id="PTHR46148:SF56">
    <property type="entry name" value="RETROTRANSPOSON PROTEIN"/>
    <property type="match status" value="1"/>
</dbReference>
<accession>A0AAF0R2B0</accession>
<dbReference type="PANTHER" id="PTHR46148">
    <property type="entry name" value="CHROMO DOMAIN-CONTAINING PROTEIN"/>
    <property type="match status" value="1"/>
</dbReference>
<keyword evidence="2" id="KW-1185">Reference proteome</keyword>
<dbReference type="EMBL" id="CP133617">
    <property type="protein sequence ID" value="WMV32808.1"/>
    <property type="molecule type" value="Genomic_DNA"/>
</dbReference>
<organism evidence="1 2">
    <name type="scientific">Solanum verrucosum</name>
    <dbReference type="NCBI Taxonomy" id="315347"/>
    <lineage>
        <taxon>Eukaryota</taxon>
        <taxon>Viridiplantae</taxon>
        <taxon>Streptophyta</taxon>
        <taxon>Embryophyta</taxon>
        <taxon>Tracheophyta</taxon>
        <taxon>Spermatophyta</taxon>
        <taxon>Magnoliopsida</taxon>
        <taxon>eudicotyledons</taxon>
        <taxon>Gunneridae</taxon>
        <taxon>Pentapetalae</taxon>
        <taxon>asterids</taxon>
        <taxon>lamiids</taxon>
        <taxon>Solanales</taxon>
        <taxon>Solanaceae</taxon>
        <taxon>Solanoideae</taxon>
        <taxon>Solaneae</taxon>
        <taxon>Solanum</taxon>
    </lineage>
</organism>
<dbReference type="AlphaFoldDB" id="A0AAF0R2B0"/>
<gene>
    <name evidence="1" type="ORF">MTR67_026193</name>
</gene>
<reference evidence="1" key="1">
    <citation type="submission" date="2023-08" db="EMBL/GenBank/DDBJ databases">
        <title>A de novo genome assembly of Solanum verrucosum Schlechtendal, a Mexican diploid species geographically isolated from the other diploid A-genome species in potato relatives.</title>
        <authorList>
            <person name="Hosaka K."/>
        </authorList>
    </citation>
    <scope>NUCLEOTIDE SEQUENCE</scope>
    <source>
        <tissue evidence="1">Young leaves</tissue>
    </source>
</reference>
<proteinExistence type="predicted"/>